<dbReference type="EMBL" id="MU267649">
    <property type="protein sequence ID" value="KAH7912528.1"/>
    <property type="molecule type" value="Genomic_DNA"/>
</dbReference>
<accession>A0ACB8AHQ3</accession>
<keyword evidence="2" id="KW-1185">Reference proteome</keyword>
<evidence type="ECO:0000313" key="2">
    <source>
        <dbReference type="Proteomes" id="UP000790377"/>
    </source>
</evidence>
<protein>
    <submittedName>
        <fullName evidence="1">Uncharacterized protein</fullName>
    </submittedName>
</protein>
<comment type="caution">
    <text evidence="1">The sequence shown here is derived from an EMBL/GenBank/DDBJ whole genome shotgun (WGS) entry which is preliminary data.</text>
</comment>
<dbReference type="Proteomes" id="UP000790377">
    <property type="component" value="Unassembled WGS sequence"/>
</dbReference>
<name>A0ACB8AHQ3_9AGAM</name>
<proteinExistence type="predicted"/>
<organism evidence="1 2">
    <name type="scientific">Hygrophoropsis aurantiaca</name>
    <dbReference type="NCBI Taxonomy" id="72124"/>
    <lineage>
        <taxon>Eukaryota</taxon>
        <taxon>Fungi</taxon>
        <taxon>Dikarya</taxon>
        <taxon>Basidiomycota</taxon>
        <taxon>Agaricomycotina</taxon>
        <taxon>Agaricomycetes</taxon>
        <taxon>Agaricomycetidae</taxon>
        <taxon>Boletales</taxon>
        <taxon>Coniophorineae</taxon>
        <taxon>Hygrophoropsidaceae</taxon>
        <taxon>Hygrophoropsis</taxon>
    </lineage>
</organism>
<reference evidence="1" key="1">
    <citation type="journal article" date="2021" name="New Phytol.">
        <title>Evolutionary innovations through gain and loss of genes in the ectomycorrhizal Boletales.</title>
        <authorList>
            <person name="Wu G."/>
            <person name="Miyauchi S."/>
            <person name="Morin E."/>
            <person name="Kuo A."/>
            <person name="Drula E."/>
            <person name="Varga T."/>
            <person name="Kohler A."/>
            <person name="Feng B."/>
            <person name="Cao Y."/>
            <person name="Lipzen A."/>
            <person name="Daum C."/>
            <person name="Hundley H."/>
            <person name="Pangilinan J."/>
            <person name="Johnson J."/>
            <person name="Barry K."/>
            <person name="LaButti K."/>
            <person name="Ng V."/>
            <person name="Ahrendt S."/>
            <person name="Min B."/>
            <person name="Choi I.G."/>
            <person name="Park H."/>
            <person name="Plett J.M."/>
            <person name="Magnuson J."/>
            <person name="Spatafora J.W."/>
            <person name="Nagy L.G."/>
            <person name="Henrissat B."/>
            <person name="Grigoriev I.V."/>
            <person name="Yang Z.L."/>
            <person name="Xu J."/>
            <person name="Martin F.M."/>
        </authorList>
    </citation>
    <scope>NUCLEOTIDE SEQUENCE</scope>
    <source>
        <strain evidence="1">ATCC 28755</strain>
    </source>
</reference>
<gene>
    <name evidence="1" type="ORF">BJ138DRAFT_1112247</name>
</gene>
<evidence type="ECO:0000313" key="1">
    <source>
        <dbReference type="EMBL" id="KAH7912528.1"/>
    </source>
</evidence>
<sequence>MSLPTPPGTSHSKDKENRVSGSRVAWSQQNQYFILTSSPKTRVQRAPVPRELPIKSILKPSPQVLLAVPEENQREVTPEPEDPLVNLTYLANPVSQILSSTATLRELIEAYSILAARMRSAVAGSTDADASWPLFQPLRKNAQVFTDVMVRDLGRALAQPTDCAEAVEEDWPPAREEDEEETLCLLPSPKSSPKKKKRGMSAMQVKYARDLSTTSHAAMRLLSVIFTLPAVYKVFSDKQLGDLLTQVLAIPLAEELPTPNARKTCALSIWLLQVQRLPEEVLFPAKDRIAYALRRGLEGELGKEGKKGSACDGLKAIHDLSIYQPSTFIPAFTELLPSILANLLAPTLVLRTQACHALGGFVLGSIAIPQSYIHTRISDAVSVFLTTPPRVTPSPRKTTTSASDPVIIRTLRTTLNAVDPTHCAQGPVWALSVLASFIVLLGPAVCTDVRLTRIVSALLQLSIRNKKSSVRGLTCILWRCSAWSYFRPPLVRSEEEHDEVDEDEIKCARENFWRLLKSVVDMGAGVSTVSALLVDNDDEDRLMKALGLVKAMIKKGGQNCSDGMEIIKLFVSLEQSEEAWNMNKLLPPSLFSAHPGLLTADFNSLAGYVKPIFDECPQISDVRSLTREELSQEWVFNEVVDIWRSGISCLELSNDSAAPAEVLDIWGGLLRANIATLQSNGDDDNTIEFGTRAASILVDILSDVGLDFTSKVASPIRKSSPLKSRALGCIALQSRSNAALKLSVIRDLWTVVRTTFPNNLLHAGGTKLLAYLDQEEADLVWETDSPDDARKEWAYLSAEVLIVCDISELQQFWTRRARSVTKMTFEPGVQSLVWGCFVQKWTEDAEATWEGAALLLGVPFVDSNTWELNNEDFETWNKFLNHTMNKALDYGVDAASVLDHVAEVISQNPCPAFASSTRVADLLLGHLEISDTRQLPSYVFDFVNDTLLSTYPPEPRNKITSIWLIRSLARIVDGCPSVLRMNLLETLQDGMATWISDDYRIFSEDEYTCDILPLYQNCLLSMQELPRSPQILDTFLCLLESPFIGGDYKASLVLESFEEFWDATYAKDREPAVGWPQRIHACLNSKISVLEHCQLGDAITLAIFPSSESDVSHLHPSDLIQAPEEKEYSATETSTEVESSQPSQDEVTPWSPRYSSPASSLDASVSFAASIPVPSTPTNRCSRPSTPHRPHKPATTPESYSSMLLRPPAGTLPLIPSPPSTPRRTPVLSRSGNGESSLSPSKRKKLENKENISPLPILSVMERMAAISPSKLESSSVLGKRRSLGDPHDSSTPKKGRSLSGTFIRSSINFPSLEESDIDTEEERAVESICFSSPYGFPSIPASPASPCQPNVSSRKRKRQRVFLDAVEVPRLQDIDRANRMQRRASTDCPPVPTTPSQNLRRTSSLPQMRESDPDDFPESRRKKAKHWDTSDSGGNVPATMKPFPLSPFRALEEMEIAGSDDSIILAGPIRRKYPTENSSDDDPHIGQVTPRHLISPSVRRARGFDSDPPSDDSTCPSSPSRDIIARRRQRLLSFLEHRPSPLTS</sequence>